<reference evidence="2 3" key="1">
    <citation type="submission" date="2016-03" db="EMBL/GenBank/DDBJ databases">
        <title>Draft Genome Sequence of the Strain BR 10245 (Bradyrhizobium sp.) isolated from nodules of Centrolobium paraense.</title>
        <authorList>
            <person name="Simoes-Araujo J.L.Sr."/>
            <person name="Barauna A.C."/>
            <person name="Silva K."/>
            <person name="Zilli J.E."/>
        </authorList>
    </citation>
    <scope>NUCLEOTIDE SEQUENCE [LARGE SCALE GENOMIC DNA]</scope>
    <source>
        <strain evidence="2 3">BR 10245</strain>
    </source>
</reference>
<name>A0A176Y9B1_9BRAD</name>
<proteinExistence type="predicted"/>
<dbReference type="EMBL" id="LUUB01000123">
    <property type="protein sequence ID" value="OAE98010.1"/>
    <property type="molecule type" value="Genomic_DNA"/>
</dbReference>
<protein>
    <submittedName>
        <fullName evidence="2">Uncharacterized protein</fullName>
    </submittedName>
</protein>
<dbReference type="AlphaFoldDB" id="A0A176Y9B1"/>
<keyword evidence="1" id="KW-0812">Transmembrane</keyword>
<keyword evidence="1" id="KW-0472">Membrane</keyword>
<evidence type="ECO:0000256" key="1">
    <source>
        <dbReference type="SAM" id="Phobius"/>
    </source>
</evidence>
<comment type="caution">
    <text evidence="2">The sequence shown here is derived from an EMBL/GenBank/DDBJ whole genome shotgun (WGS) entry which is preliminary data.</text>
</comment>
<gene>
    <name evidence="2" type="ORF">AYJ54_04520</name>
</gene>
<sequence length="71" mass="8237">MQTYDWAVVLYYVWPVILIPGGWIVLGRLCRERAASGASMIELREQHLTETYRMSAAMERIAAVLEKNHRD</sequence>
<evidence type="ECO:0000313" key="3">
    <source>
        <dbReference type="Proteomes" id="UP000076959"/>
    </source>
</evidence>
<keyword evidence="3" id="KW-1185">Reference proteome</keyword>
<evidence type="ECO:0000313" key="2">
    <source>
        <dbReference type="EMBL" id="OAE98010.1"/>
    </source>
</evidence>
<accession>A0A176Y9B1</accession>
<organism evidence="2 3">
    <name type="scientific">Bradyrhizobium centrolobii</name>
    <dbReference type="NCBI Taxonomy" id="1505087"/>
    <lineage>
        <taxon>Bacteria</taxon>
        <taxon>Pseudomonadati</taxon>
        <taxon>Pseudomonadota</taxon>
        <taxon>Alphaproteobacteria</taxon>
        <taxon>Hyphomicrobiales</taxon>
        <taxon>Nitrobacteraceae</taxon>
        <taxon>Bradyrhizobium</taxon>
    </lineage>
</organism>
<feature type="transmembrane region" description="Helical" evidence="1">
    <location>
        <begin position="6"/>
        <end position="26"/>
    </location>
</feature>
<keyword evidence="1" id="KW-1133">Transmembrane helix</keyword>
<dbReference type="Proteomes" id="UP000076959">
    <property type="component" value="Unassembled WGS sequence"/>
</dbReference>